<dbReference type="Proteomes" id="UP000631421">
    <property type="component" value="Unassembled WGS sequence"/>
</dbReference>
<proteinExistence type="predicted"/>
<dbReference type="GO" id="GO:0003677">
    <property type="term" value="F:DNA binding"/>
    <property type="evidence" value="ECO:0007669"/>
    <property type="project" value="UniProtKB-KW"/>
</dbReference>
<sequence>MVQLLRISEETSLEKLEQDFLLQRSDDRNFFLEWQQDLPNLTESDPEDLQRITELYDRINRRSVVSENIIKMAILSPLLDLAGFYSSQFAIADEESIEITTNDGETIYRGRIDILVIQQSLWVLVIESKSSSFSLHKALPQALAYMLASPNSTKPTFGLITNGGEYRFLKLNHPNSPTEPPQYAPSSLFSISPPDNHLPTVLQILRRIAKIIAP</sequence>
<keyword evidence="2" id="KW-0255">Endonuclease</keyword>
<feature type="domain" description="Restriction endonuclease type I HsdR N-terminal" evidence="1">
    <location>
        <begin position="16"/>
        <end position="173"/>
    </location>
</feature>
<dbReference type="AlphaFoldDB" id="A0A926URH8"/>
<dbReference type="RefSeq" id="WP_190349034.1">
    <property type="nucleotide sequence ID" value="NZ_JACJPY010000002.1"/>
</dbReference>
<keyword evidence="3" id="KW-1185">Reference proteome</keyword>
<organism evidence="2 3">
    <name type="scientific">Pseudanabaena cinerea FACHB-1277</name>
    <dbReference type="NCBI Taxonomy" id="2949581"/>
    <lineage>
        <taxon>Bacteria</taxon>
        <taxon>Bacillati</taxon>
        <taxon>Cyanobacteriota</taxon>
        <taxon>Cyanophyceae</taxon>
        <taxon>Pseudanabaenales</taxon>
        <taxon>Pseudanabaenaceae</taxon>
        <taxon>Pseudanabaena</taxon>
        <taxon>Pseudanabaena cinerea</taxon>
    </lineage>
</organism>
<accession>A0A926URH8</accession>
<dbReference type="GO" id="GO:0009307">
    <property type="term" value="P:DNA restriction-modification system"/>
    <property type="evidence" value="ECO:0007669"/>
    <property type="project" value="UniProtKB-KW"/>
</dbReference>
<dbReference type="GO" id="GO:0005524">
    <property type="term" value="F:ATP binding"/>
    <property type="evidence" value="ECO:0007669"/>
    <property type="project" value="UniProtKB-KW"/>
</dbReference>
<evidence type="ECO:0000259" key="1">
    <source>
        <dbReference type="Pfam" id="PF04313"/>
    </source>
</evidence>
<dbReference type="InterPro" id="IPR007409">
    <property type="entry name" value="Restrct_endonuc_type1_HsdR_N"/>
</dbReference>
<evidence type="ECO:0000313" key="3">
    <source>
        <dbReference type="Proteomes" id="UP000631421"/>
    </source>
</evidence>
<comment type="caution">
    <text evidence="2">The sequence shown here is derived from an EMBL/GenBank/DDBJ whole genome shotgun (WGS) entry which is preliminary data.</text>
</comment>
<reference evidence="2 3" key="1">
    <citation type="journal article" date="2015" name="ISME J.">
        <title>Draft Genome Sequence of Streptomyces incarnatus NRRL8089, which Produces the Nucleoside Antibiotic Sinefungin.</title>
        <authorList>
            <person name="Oshima K."/>
            <person name="Hattori M."/>
            <person name="Shimizu H."/>
            <person name="Fukuda K."/>
            <person name="Nemoto M."/>
            <person name="Inagaki K."/>
            <person name="Tamura T."/>
        </authorList>
    </citation>
    <scope>NUCLEOTIDE SEQUENCE [LARGE SCALE GENOMIC DNA]</scope>
    <source>
        <strain evidence="2 3">FACHB-1277</strain>
    </source>
</reference>
<name>A0A926URH8_9CYAN</name>
<keyword evidence="2" id="KW-0378">Hydrolase</keyword>
<gene>
    <name evidence="2" type="ORF">H6F44_00895</name>
</gene>
<dbReference type="Pfam" id="PF04313">
    <property type="entry name" value="HSDR_N"/>
    <property type="match status" value="1"/>
</dbReference>
<keyword evidence="2" id="KW-0540">Nuclease</keyword>
<dbReference type="GO" id="GO:0009035">
    <property type="term" value="F:type I site-specific deoxyribonuclease activity"/>
    <property type="evidence" value="ECO:0007669"/>
    <property type="project" value="UniProtKB-EC"/>
</dbReference>
<protein>
    <submittedName>
        <fullName evidence="2">Restriction endonuclease subunit R</fullName>
    </submittedName>
</protein>
<dbReference type="Gene3D" id="3.90.1570.30">
    <property type="match status" value="1"/>
</dbReference>
<evidence type="ECO:0000313" key="2">
    <source>
        <dbReference type="EMBL" id="MBD2148690.1"/>
    </source>
</evidence>
<dbReference type="EMBL" id="JACJPY010000002">
    <property type="protein sequence ID" value="MBD2148690.1"/>
    <property type="molecule type" value="Genomic_DNA"/>
</dbReference>